<reference evidence="5" key="1">
    <citation type="submission" date="2015-01" db="EMBL/GenBank/DDBJ databases">
        <authorList>
            <person name="Manzoor Shahid"/>
            <person name="Zubair Saima"/>
        </authorList>
    </citation>
    <scope>NUCLEOTIDE SEQUENCE [LARGE SCALE GENOMIC DNA]</scope>
    <source>
        <strain evidence="5">Sp3</strain>
    </source>
</reference>
<keyword evidence="5" id="KW-1185">Reference proteome</keyword>
<dbReference type="InterPro" id="IPR011611">
    <property type="entry name" value="PfkB_dom"/>
</dbReference>
<name>A0A0B7MB86_9FIRM</name>
<dbReference type="GO" id="GO:0016301">
    <property type="term" value="F:kinase activity"/>
    <property type="evidence" value="ECO:0007669"/>
    <property type="project" value="UniProtKB-KW"/>
</dbReference>
<gene>
    <name evidence="4" type="ORF">SSCH_100003</name>
</gene>
<dbReference type="PANTHER" id="PTHR10584">
    <property type="entry name" value="SUGAR KINASE"/>
    <property type="match status" value="1"/>
</dbReference>
<keyword evidence="1" id="KW-0808">Transferase</keyword>
<dbReference type="InterPro" id="IPR029056">
    <property type="entry name" value="Ribokinase-like"/>
</dbReference>
<evidence type="ECO:0000313" key="4">
    <source>
        <dbReference type="EMBL" id="CEO87315.1"/>
    </source>
</evidence>
<dbReference type="Pfam" id="PF00294">
    <property type="entry name" value="PfkB"/>
    <property type="match status" value="1"/>
</dbReference>
<dbReference type="AlphaFoldDB" id="A0A0B7MB86"/>
<organism evidence="4 5">
    <name type="scientific">Syntrophaceticus schinkii</name>
    <dbReference type="NCBI Taxonomy" id="499207"/>
    <lineage>
        <taxon>Bacteria</taxon>
        <taxon>Bacillati</taxon>
        <taxon>Bacillota</taxon>
        <taxon>Clostridia</taxon>
        <taxon>Thermoanaerobacterales</taxon>
        <taxon>Thermoanaerobacterales Family III. Incertae Sedis</taxon>
        <taxon>Syntrophaceticus</taxon>
    </lineage>
</organism>
<sequence>MKITRSAAAVHISNLMRKGAILGRGYILDERTGILVVGRTWLEIAAQVDNPKIDISYGGMGYMMSLELIKQQLTPTLFTVLGQDDIGDQIYQRLLQSGVNVQHLVRSNSYPTPKKLLVRNGDTDLCQITEVKNGYQLTKEAQKTRCNLLRSAKVLLLDGSLAEPEIDGLCAQIKEYEVLTTITGSSLKWCQQKELLRCSHLFLVCHDHELMNFSGGFQAGVPESCFSICGEIVSNGLAALIVIFGQQGLVLATKKEIAFLPASPLKGTGTEISITAGVVGGLAAGHGFRLAARRALGKSE</sequence>
<feature type="domain" description="Carbohydrate kinase PfkB" evidence="3">
    <location>
        <begin position="49"/>
        <end position="295"/>
    </location>
</feature>
<dbReference type="PANTHER" id="PTHR10584:SF166">
    <property type="entry name" value="RIBOKINASE"/>
    <property type="match status" value="1"/>
</dbReference>
<proteinExistence type="predicted"/>
<keyword evidence="2" id="KW-0418">Kinase</keyword>
<dbReference type="Proteomes" id="UP000046155">
    <property type="component" value="Unassembled WGS sequence"/>
</dbReference>
<dbReference type="EMBL" id="CDRZ01000002">
    <property type="protein sequence ID" value="CEO87315.1"/>
    <property type="molecule type" value="Genomic_DNA"/>
</dbReference>
<dbReference type="SUPFAM" id="SSF53613">
    <property type="entry name" value="Ribokinase-like"/>
    <property type="match status" value="1"/>
</dbReference>
<evidence type="ECO:0000313" key="5">
    <source>
        <dbReference type="Proteomes" id="UP000046155"/>
    </source>
</evidence>
<dbReference type="Gene3D" id="3.40.1190.20">
    <property type="match status" value="1"/>
</dbReference>
<evidence type="ECO:0000256" key="1">
    <source>
        <dbReference type="ARBA" id="ARBA00022679"/>
    </source>
</evidence>
<accession>A0A0B7MB86</accession>
<protein>
    <recommendedName>
        <fullName evidence="3">Carbohydrate kinase PfkB domain-containing protein</fullName>
    </recommendedName>
</protein>
<evidence type="ECO:0000259" key="3">
    <source>
        <dbReference type="Pfam" id="PF00294"/>
    </source>
</evidence>
<evidence type="ECO:0000256" key="2">
    <source>
        <dbReference type="ARBA" id="ARBA00022777"/>
    </source>
</evidence>
<dbReference type="OrthoDB" id="9806249at2"/>